<dbReference type="AlphaFoldDB" id="A0A9X4M8I9"/>
<evidence type="ECO:0000313" key="2">
    <source>
        <dbReference type="Proteomes" id="UP001152872"/>
    </source>
</evidence>
<organism evidence="1 2">
    <name type="scientific">Pseudanabaena catenata USMAC16</name>
    <dbReference type="NCBI Taxonomy" id="1855837"/>
    <lineage>
        <taxon>Bacteria</taxon>
        <taxon>Bacillati</taxon>
        <taxon>Cyanobacteriota</taxon>
        <taxon>Cyanophyceae</taxon>
        <taxon>Pseudanabaenales</taxon>
        <taxon>Pseudanabaenaceae</taxon>
        <taxon>Pseudanabaena</taxon>
    </lineage>
</organism>
<dbReference type="InterPro" id="IPR002636">
    <property type="entry name" value="DUF29"/>
</dbReference>
<gene>
    <name evidence="1" type="ORF">FEV09_12555</name>
</gene>
<dbReference type="Gene3D" id="1.20.1220.20">
    <property type="entry name" value="Uncharcterised protein PF01724"/>
    <property type="match status" value="1"/>
</dbReference>
<dbReference type="RefSeq" id="WP_009627515.1">
    <property type="nucleotide sequence ID" value="NZ_VBTY01000098.1"/>
</dbReference>
<proteinExistence type="predicted"/>
<dbReference type="PANTHER" id="PTHR34235:SF1">
    <property type="entry name" value="SLR0416 PROTEIN"/>
    <property type="match status" value="1"/>
</dbReference>
<comment type="caution">
    <text evidence="1">The sequence shown here is derived from an EMBL/GenBank/DDBJ whole genome shotgun (WGS) entry which is preliminary data.</text>
</comment>
<evidence type="ECO:0000313" key="1">
    <source>
        <dbReference type="EMBL" id="MDG3495392.1"/>
    </source>
</evidence>
<protein>
    <submittedName>
        <fullName evidence="1">DUF29 family protein</fullName>
    </submittedName>
</protein>
<sequence>MEELIELRSLIQRGDTQSALMLIDELEEMSKDDKINKIESYAVILLLHLIKQSAEKRSTSSWDVSIRNAIFSIQRTNKRRKAGGNYLSDRELQEILDEAYDQALDNARLEAFGGAYDAIALGKMVNQSEILKRAMQLLTTV</sequence>
<dbReference type="EMBL" id="VBTY01000098">
    <property type="protein sequence ID" value="MDG3495392.1"/>
    <property type="molecule type" value="Genomic_DNA"/>
</dbReference>
<reference evidence="1" key="1">
    <citation type="submission" date="2019-05" db="EMBL/GenBank/DDBJ databases">
        <title>Whole genome sequencing of Pseudanabaena catenata USMAC16.</title>
        <authorList>
            <person name="Khan Z."/>
            <person name="Omar W.M."/>
            <person name="Convey P."/>
            <person name="Merican F."/>
            <person name="Najimudin N."/>
        </authorList>
    </citation>
    <scope>NUCLEOTIDE SEQUENCE</scope>
    <source>
        <strain evidence="1">USMAC16</strain>
    </source>
</reference>
<dbReference type="PANTHER" id="PTHR34235">
    <property type="entry name" value="SLR1203 PROTEIN-RELATED"/>
    <property type="match status" value="1"/>
</dbReference>
<keyword evidence="2" id="KW-1185">Reference proteome</keyword>
<name>A0A9X4M8I9_9CYAN</name>
<accession>A0A9X4M8I9</accession>
<dbReference type="Proteomes" id="UP001152872">
    <property type="component" value="Unassembled WGS sequence"/>
</dbReference>
<dbReference type="Pfam" id="PF01724">
    <property type="entry name" value="DUF29"/>
    <property type="match status" value="1"/>
</dbReference>